<dbReference type="InterPro" id="IPR012337">
    <property type="entry name" value="RNaseH-like_sf"/>
</dbReference>
<dbReference type="HOGENOM" id="CLU_997681_0_0_1"/>
<dbReference type="Proteomes" id="UP000053424">
    <property type="component" value="Unassembled WGS sequence"/>
</dbReference>
<evidence type="ECO:0000313" key="2">
    <source>
        <dbReference type="Proteomes" id="UP000053424"/>
    </source>
</evidence>
<proteinExistence type="predicted"/>
<reference evidence="2" key="2">
    <citation type="submission" date="2015-01" db="EMBL/GenBank/DDBJ databases">
        <title>Evolutionary Origins and Diversification of the Mycorrhizal Mutualists.</title>
        <authorList>
            <consortium name="DOE Joint Genome Institute"/>
            <consortium name="Mycorrhizal Genomics Consortium"/>
            <person name="Kohler A."/>
            <person name="Kuo A."/>
            <person name="Nagy L.G."/>
            <person name="Floudas D."/>
            <person name="Copeland A."/>
            <person name="Barry K.W."/>
            <person name="Cichocki N."/>
            <person name="Veneault-Fourrey C."/>
            <person name="LaButti K."/>
            <person name="Lindquist E.A."/>
            <person name="Lipzen A."/>
            <person name="Lundell T."/>
            <person name="Morin E."/>
            <person name="Murat C."/>
            <person name="Riley R."/>
            <person name="Ohm R."/>
            <person name="Sun H."/>
            <person name="Tunlid A."/>
            <person name="Henrissat B."/>
            <person name="Grigoriev I.V."/>
            <person name="Hibbett D.S."/>
            <person name="Martin F."/>
        </authorList>
    </citation>
    <scope>NUCLEOTIDE SEQUENCE [LARGE SCALE GENOMIC DNA]</scope>
    <source>
        <strain evidence="2">h7</strain>
    </source>
</reference>
<dbReference type="SUPFAM" id="SSF53098">
    <property type="entry name" value="Ribonuclease H-like"/>
    <property type="match status" value="1"/>
</dbReference>
<protein>
    <submittedName>
        <fullName evidence="1">Uncharacterized protein</fullName>
    </submittedName>
</protein>
<evidence type="ECO:0000313" key="1">
    <source>
        <dbReference type="EMBL" id="KIM34759.1"/>
    </source>
</evidence>
<dbReference type="OrthoDB" id="3237158at2759"/>
<gene>
    <name evidence="1" type="ORF">M413DRAFT_14922</name>
</gene>
<name>A0A0C3BRS2_HEBCY</name>
<organism evidence="1 2">
    <name type="scientific">Hebeloma cylindrosporum</name>
    <dbReference type="NCBI Taxonomy" id="76867"/>
    <lineage>
        <taxon>Eukaryota</taxon>
        <taxon>Fungi</taxon>
        <taxon>Dikarya</taxon>
        <taxon>Basidiomycota</taxon>
        <taxon>Agaricomycotina</taxon>
        <taxon>Agaricomycetes</taxon>
        <taxon>Agaricomycetidae</taxon>
        <taxon>Agaricales</taxon>
        <taxon>Agaricineae</taxon>
        <taxon>Hymenogastraceae</taxon>
        <taxon>Hebeloma</taxon>
    </lineage>
</organism>
<accession>A0A0C3BRS2</accession>
<sequence length="279" mass="31351">MKPVPCYKPLSRAAPGKVSITADGWSADTMKMGFLGMTAHWIELYTATLDNTGNNNTTCRTIAGIHDHRGLPKRNCLGHVVNLGNVDVMECITKIAVVENATAIWEYDPSQEDNRVLGGSLDVIAAIRTLAKADEMYGPITTLWHDNCIVKHIPWSAFKMTDSDWNRVIDARDILGYFSSEKQPTLWRVLPALEELQTAWEKKRDSPRFSLYKDALNHGLTKLNKYYSRLDEKPSFVLALVLHPYYKLAYIKLSWGGAKEKAAEIAAGNLDAKDWHDEA</sequence>
<keyword evidence="2" id="KW-1185">Reference proteome</keyword>
<dbReference type="AlphaFoldDB" id="A0A0C3BRS2"/>
<reference evidence="1 2" key="1">
    <citation type="submission" date="2014-04" db="EMBL/GenBank/DDBJ databases">
        <authorList>
            <consortium name="DOE Joint Genome Institute"/>
            <person name="Kuo A."/>
            <person name="Gay G."/>
            <person name="Dore J."/>
            <person name="Kohler A."/>
            <person name="Nagy L.G."/>
            <person name="Floudas D."/>
            <person name="Copeland A."/>
            <person name="Barry K.W."/>
            <person name="Cichocki N."/>
            <person name="Veneault-Fourrey C."/>
            <person name="LaButti K."/>
            <person name="Lindquist E.A."/>
            <person name="Lipzen A."/>
            <person name="Lundell T."/>
            <person name="Morin E."/>
            <person name="Murat C."/>
            <person name="Sun H."/>
            <person name="Tunlid A."/>
            <person name="Henrissat B."/>
            <person name="Grigoriev I.V."/>
            <person name="Hibbett D.S."/>
            <person name="Martin F."/>
            <person name="Nordberg H.P."/>
            <person name="Cantor M.N."/>
            <person name="Hua S.X."/>
        </authorList>
    </citation>
    <scope>NUCLEOTIDE SEQUENCE [LARGE SCALE GENOMIC DNA]</scope>
    <source>
        <strain evidence="2">h7</strain>
    </source>
</reference>
<dbReference type="EMBL" id="KN831859">
    <property type="protein sequence ID" value="KIM34759.1"/>
    <property type="molecule type" value="Genomic_DNA"/>
</dbReference>